<reference evidence="3" key="2">
    <citation type="submission" date="2015-01" db="EMBL/GenBank/DDBJ databases">
        <title>Evolutionary Origins and Diversification of the Mycorrhizal Mutualists.</title>
        <authorList>
            <consortium name="DOE Joint Genome Institute"/>
            <consortium name="Mycorrhizal Genomics Consortium"/>
            <person name="Kohler A."/>
            <person name="Kuo A."/>
            <person name="Nagy L.G."/>
            <person name="Floudas D."/>
            <person name="Copeland A."/>
            <person name="Barry K.W."/>
            <person name="Cichocki N."/>
            <person name="Veneault-Fourrey C."/>
            <person name="LaButti K."/>
            <person name="Lindquist E.A."/>
            <person name="Lipzen A."/>
            <person name="Lundell T."/>
            <person name="Morin E."/>
            <person name="Murat C."/>
            <person name="Riley R."/>
            <person name="Ohm R."/>
            <person name="Sun H."/>
            <person name="Tunlid A."/>
            <person name="Henrissat B."/>
            <person name="Grigoriev I.V."/>
            <person name="Hibbett D.S."/>
            <person name="Martin F."/>
        </authorList>
    </citation>
    <scope>NUCLEOTIDE SEQUENCE [LARGE SCALE GENOMIC DNA]</scope>
    <source>
        <strain evidence="3">F 1598</strain>
    </source>
</reference>
<gene>
    <name evidence="2" type="ORF">PILCRDRAFT_4863</name>
</gene>
<dbReference type="EMBL" id="KN832982">
    <property type="protein sequence ID" value="KIM86364.1"/>
    <property type="molecule type" value="Genomic_DNA"/>
</dbReference>
<reference evidence="2 3" key="1">
    <citation type="submission" date="2014-04" db="EMBL/GenBank/DDBJ databases">
        <authorList>
            <consortium name="DOE Joint Genome Institute"/>
            <person name="Kuo A."/>
            <person name="Tarkka M."/>
            <person name="Buscot F."/>
            <person name="Kohler A."/>
            <person name="Nagy L.G."/>
            <person name="Floudas D."/>
            <person name="Copeland A."/>
            <person name="Barry K.W."/>
            <person name="Cichocki N."/>
            <person name="Veneault-Fourrey C."/>
            <person name="LaButti K."/>
            <person name="Lindquist E.A."/>
            <person name="Lipzen A."/>
            <person name="Lundell T."/>
            <person name="Morin E."/>
            <person name="Murat C."/>
            <person name="Sun H."/>
            <person name="Tunlid A."/>
            <person name="Henrissat B."/>
            <person name="Grigoriev I.V."/>
            <person name="Hibbett D.S."/>
            <person name="Martin F."/>
            <person name="Nordberg H.P."/>
            <person name="Cantor M.N."/>
            <person name="Hua S.X."/>
        </authorList>
    </citation>
    <scope>NUCLEOTIDE SEQUENCE [LARGE SCALE GENOMIC DNA]</scope>
    <source>
        <strain evidence="2 3">F 1598</strain>
    </source>
</reference>
<proteinExistence type="predicted"/>
<evidence type="ECO:0000313" key="2">
    <source>
        <dbReference type="EMBL" id="KIM86364.1"/>
    </source>
</evidence>
<name>A0A0C3G3C0_PILCF</name>
<evidence type="ECO:0000256" key="1">
    <source>
        <dbReference type="SAM" id="SignalP"/>
    </source>
</evidence>
<protein>
    <submittedName>
        <fullName evidence="2">Uncharacterized protein</fullName>
    </submittedName>
</protein>
<keyword evidence="3" id="KW-1185">Reference proteome</keyword>
<dbReference type="Proteomes" id="UP000054166">
    <property type="component" value="Unassembled WGS sequence"/>
</dbReference>
<organism evidence="2 3">
    <name type="scientific">Piloderma croceum (strain F 1598)</name>
    <dbReference type="NCBI Taxonomy" id="765440"/>
    <lineage>
        <taxon>Eukaryota</taxon>
        <taxon>Fungi</taxon>
        <taxon>Dikarya</taxon>
        <taxon>Basidiomycota</taxon>
        <taxon>Agaricomycotina</taxon>
        <taxon>Agaricomycetes</taxon>
        <taxon>Agaricomycetidae</taxon>
        <taxon>Atheliales</taxon>
        <taxon>Atheliaceae</taxon>
        <taxon>Piloderma</taxon>
    </lineage>
</organism>
<dbReference type="InParanoid" id="A0A0C3G3C0"/>
<evidence type="ECO:0000313" key="3">
    <source>
        <dbReference type="Proteomes" id="UP000054166"/>
    </source>
</evidence>
<dbReference type="AlphaFoldDB" id="A0A0C3G3C0"/>
<accession>A0A0C3G3C0</accession>
<feature type="signal peptide" evidence="1">
    <location>
        <begin position="1"/>
        <end position="24"/>
    </location>
</feature>
<dbReference type="HOGENOM" id="CLU_3088027_0_0_1"/>
<feature type="chain" id="PRO_5002164626" evidence="1">
    <location>
        <begin position="25"/>
        <end position="52"/>
    </location>
</feature>
<sequence>MAHSTKFHWALHLLQAYFTGLATADEPHGSLFAHHTTYSNLYRSFPLICDDF</sequence>
<keyword evidence="1" id="KW-0732">Signal</keyword>